<gene>
    <name evidence="3" type="ORF">GCM10011583_32220</name>
</gene>
<dbReference type="InterPro" id="IPR042178">
    <property type="entry name" value="Serpin_sf_1"/>
</dbReference>
<proteinExistence type="inferred from homology"/>
<keyword evidence="4" id="KW-1185">Reference proteome</keyword>
<dbReference type="Proteomes" id="UP000660265">
    <property type="component" value="Unassembled WGS sequence"/>
</dbReference>
<protein>
    <recommendedName>
        <fullName evidence="2">Serpin domain-containing protein</fullName>
    </recommendedName>
</protein>
<organism evidence="3 4">
    <name type="scientific">Streptomyces camponoticapitis</name>
    <dbReference type="NCBI Taxonomy" id="1616125"/>
    <lineage>
        <taxon>Bacteria</taxon>
        <taxon>Bacillati</taxon>
        <taxon>Actinomycetota</taxon>
        <taxon>Actinomycetes</taxon>
        <taxon>Kitasatosporales</taxon>
        <taxon>Streptomycetaceae</taxon>
        <taxon>Streptomyces</taxon>
    </lineage>
</organism>
<dbReference type="EMBL" id="BMMV01000009">
    <property type="protein sequence ID" value="GGJ98288.1"/>
    <property type="molecule type" value="Genomic_DNA"/>
</dbReference>
<comment type="similarity">
    <text evidence="1">Belongs to the serpin family.</text>
</comment>
<comment type="caution">
    <text evidence="3">The sequence shown here is derived from an EMBL/GenBank/DDBJ whole genome shotgun (WGS) entry which is preliminary data.</text>
</comment>
<dbReference type="InterPro" id="IPR036186">
    <property type="entry name" value="Serpin_sf"/>
</dbReference>
<evidence type="ECO:0000313" key="3">
    <source>
        <dbReference type="EMBL" id="GGJ98288.1"/>
    </source>
</evidence>
<dbReference type="InterPro" id="IPR000215">
    <property type="entry name" value="Serpin_fam"/>
</dbReference>
<evidence type="ECO:0000259" key="2">
    <source>
        <dbReference type="SMART" id="SM00093"/>
    </source>
</evidence>
<dbReference type="Pfam" id="PF00079">
    <property type="entry name" value="Serpin"/>
    <property type="match status" value="1"/>
</dbReference>
<dbReference type="InterPro" id="IPR023796">
    <property type="entry name" value="Serpin_dom"/>
</dbReference>
<dbReference type="Gene3D" id="3.30.497.10">
    <property type="entry name" value="Antithrombin, subunit I, domain 2"/>
    <property type="match status" value="1"/>
</dbReference>
<dbReference type="SUPFAM" id="SSF56574">
    <property type="entry name" value="Serpins"/>
    <property type="match status" value="1"/>
</dbReference>
<dbReference type="SMART" id="SM00093">
    <property type="entry name" value="SERPIN"/>
    <property type="match status" value="1"/>
</dbReference>
<dbReference type="PANTHER" id="PTHR11461">
    <property type="entry name" value="SERINE PROTEASE INHIBITOR, SERPIN"/>
    <property type="match status" value="1"/>
</dbReference>
<dbReference type="PANTHER" id="PTHR11461:SF211">
    <property type="entry name" value="GH10112P-RELATED"/>
    <property type="match status" value="1"/>
</dbReference>
<dbReference type="InterPro" id="IPR042185">
    <property type="entry name" value="Serpin_sf_2"/>
</dbReference>
<evidence type="ECO:0000256" key="1">
    <source>
        <dbReference type="RuleBase" id="RU000411"/>
    </source>
</evidence>
<accession>A0ABQ2E6M2</accession>
<dbReference type="Gene3D" id="2.30.39.10">
    <property type="entry name" value="Alpha-1-antitrypsin, domain 1"/>
    <property type="match status" value="1"/>
</dbReference>
<sequence>MVQALSSPRVMGFAPYARRMGQVTGLTTYAGPMQELAERWLRVRGEGEHGGVDGDFVCSPAGLWLALGAVTAGARGQTAGELETLLGLVGTGSGTAGAVTDTARALARTDQLGVATRVWSRVPVYRAYREALPDIGFGHMDPAEIDAWVREATGGLIEKLPAEVNEKTLLALVNVLALKARWQMPFEARDTADLPFTDAGGTVHAVRTMRQQLGAASGWTVDGTHVVELRCEGGESALRVRFVLGAEGARAADVLPAAWAPESRRAPIDTERISVFLPRLELRTTIEITPQLAALGVTYATSDLADFSGLSPERLKIEKVVQEAVVKVAELGVEAAAVTAIMMRAAGMARPPRVVPIAFDRPFGVVVLDATGEVPLFTGWQASAPRGPEIGTGTGQ</sequence>
<evidence type="ECO:0000313" key="4">
    <source>
        <dbReference type="Proteomes" id="UP000660265"/>
    </source>
</evidence>
<reference evidence="4" key="1">
    <citation type="journal article" date="2019" name="Int. J. Syst. Evol. Microbiol.">
        <title>The Global Catalogue of Microorganisms (GCM) 10K type strain sequencing project: providing services to taxonomists for standard genome sequencing and annotation.</title>
        <authorList>
            <consortium name="The Broad Institute Genomics Platform"/>
            <consortium name="The Broad Institute Genome Sequencing Center for Infectious Disease"/>
            <person name="Wu L."/>
            <person name="Ma J."/>
        </authorList>
    </citation>
    <scope>NUCLEOTIDE SEQUENCE [LARGE SCALE GENOMIC DNA]</scope>
    <source>
        <strain evidence="4">CGMCC 4.7275</strain>
    </source>
</reference>
<name>A0ABQ2E6M2_9ACTN</name>
<feature type="domain" description="Serpin" evidence="2">
    <location>
        <begin position="41"/>
        <end position="385"/>
    </location>
</feature>